<name>A0A654U1D1_MYCTX</name>
<dbReference type="EMBL" id="CGCX01000838">
    <property type="protein sequence ID" value="CFR84294.1"/>
    <property type="molecule type" value="Genomic_DNA"/>
</dbReference>
<evidence type="ECO:0000313" key="2">
    <source>
        <dbReference type="Proteomes" id="UP000046680"/>
    </source>
</evidence>
<dbReference type="Proteomes" id="UP000046680">
    <property type="component" value="Unassembled WGS sequence"/>
</dbReference>
<proteinExistence type="predicted"/>
<accession>A0A654U1D1</accession>
<sequence>MVVSMLRASLLATAGSVIEKALRILPSSSGRSHCARCCSVPNMCRISMLPVSGAAQLSASGAISMLHPVISASGAYSRLVNPDSADRNRFHRPRSLALVFSSSMIGGAVWSAGPAARR</sequence>
<gene>
    <name evidence="1" type="ORF">ERS007657_02254</name>
</gene>
<organism evidence="1 2">
    <name type="scientific">Mycobacterium tuberculosis</name>
    <dbReference type="NCBI Taxonomy" id="1773"/>
    <lineage>
        <taxon>Bacteria</taxon>
        <taxon>Bacillati</taxon>
        <taxon>Actinomycetota</taxon>
        <taxon>Actinomycetes</taxon>
        <taxon>Mycobacteriales</taxon>
        <taxon>Mycobacteriaceae</taxon>
        <taxon>Mycobacterium</taxon>
        <taxon>Mycobacterium tuberculosis complex</taxon>
    </lineage>
</organism>
<reference evidence="1 2" key="1">
    <citation type="submission" date="2015-03" db="EMBL/GenBank/DDBJ databases">
        <authorList>
            <consortium name="Pathogen Informatics"/>
        </authorList>
    </citation>
    <scope>NUCLEOTIDE SEQUENCE [LARGE SCALE GENOMIC DNA]</scope>
    <source>
        <strain evidence="1 2">C09601061</strain>
    </source>
</reference>
<evidence type="ECO:0000313" key="1">
    <source>
        <dbReference type="EMBL" id="CFR84294.1"/>
    </source>
</evidence>
<dbReference type="AlphaFoldDB" id="A0A654U1D1"/>
<protein>
    <submittedName>
        <fullName evidence="1">Uncharacterized protein</fullName>
    </submittedName>
</protein>